<keyword evidence="6 14" id="KW-0479">Metal-binding</keyword>
<dbReference type="GeneID" id="125762252"/>
<feature type="binding site" evidence="14">
    <location>
        <position position="148"/>
    </location>
    <ligand>
        <name>Fe cation</name>
        <dbReference type="ChEBI" id="CHEBI:24875"/>
        <label>1</label>
    </ligand>
</feature>
<feature type="binding site" evidence="14">
    <location>
        <position position="93"/>
    </location>
    <ligand>
        <name>Fe cation</name>
        <dbReference type="ChEBI" id="CHEBI:24875"/>
        <label>1</label>
    </ligand>
</feature>
<accession>A0A182RA08</accession>
<evidence type="ECO:0000256" key="14">
    <source>
        <dbReference type="PIRSR" id="PIRSR601519-1"/>
    </source>
</evidence>
<name>A0A182RA08_ANOFN</name>
<dbReference type="STRING" id="62324.A0A182RA08"/>
<dbReference type="GO" id="GO:0006826">
    <property type="term" value="P:iron ion transport"/>
    <property type="evidence" value="ECO:0007669"/>
    <property type="project" value="InterPro"/>
</dbReference>
<proteinExistence type="inferred from homology"/>
<dbReference type="GO" id="GO:0008199">
    <property type="term" value="F:ferric iron binding"/>
    <property type="evidence" value="ECO:0007669"/>
    <property type="project" value="InterPro"/>
</dbReference>
<dbReference type="OrthoDB" id="186462at2759"/>
<evidence type="ECO:0000256" key="16">
    <source>
        <dbReference type="SAM" id="SignalP"/>
    </source>
</evidence>
<feature type="signal peptide" evidence="16">
    <location>
        <begin position="1"/>
        <end position="20"/>
    </location>
</feature>
<evidence type="ECO:0000256" key="3">
    <source>
        <dbReference type="ARBA" id="ARBA00007513"/>
    </source>
</evidence>
<comment type="function">
    <text evidence="15">Stores iron in a soluble, non-toxic, readily available form. Important for iron homeostasis. Iron is taken up in the ferrous form and deposited as ferric hydroxides after oxidation.</text>
</comment>
<dbReference type="FunFam" id="1.20.1260.10:FF:000017">
    <property type="entry name" value="Ferritin"/>
    <property type="match status" value="1"/>
</dbReference>
<dbReference type="VEuPathDB" id="VectorBase:AFUN2_006132"/>
<organism evidence="18">
    <name type="scientific">Anopheles funestus</name>
    <name type="common">African malaria mosquito</name>
    <dbReference type="NCBI Taxonomy" id="62324"/>
    <lineage>
        <taxon>Eukaryota</taxon>
        <taxon>Metazoa</taxon>
        <taxon>Ecdysozoa</taxon>
        <taxon>Arthropoda</taxon>
        <taxon>Hexapoda</taxon>
        <taxon>Insecta</taxon>
        <taxon>Pterygota</taxon>
        <taxon>Neoptera</taxon>
        <taxon>Endopterygota</taxon>
        <taxon>Diptera</taxon>
        <taxon>Nematocera</taxon>
        <taxon>Culicoidea</taxon>
        <taxon>Culicidae</taxon>
        <taxon>Anophelinae</taxon>
        <taxon>Anopheles</taxon>
    </lineage>
</organism>
<evidence type="ECO:0000259" key="17">
    <source>
        <dbReference type="PROSITE" id="PS50905"/>
    </source>
</evidence>
<dbReference type="RefSeq" id="XP_049280091.1">
    <property type="nucleotide sequence ID" value="XM_049424134.1"/>
</dbReference>
<feature type="binding site" evidence="14">
    <location>
        <position position="58"/>
    </location>
    <ligand>
        <name>Fe cation</name>
        <dbReference type="ChEBI" id="CHEBI:24875"/>
        <label>1</label>
    </ligand>
</feature>
<dbReference type="InterPro" id="IPR012347">
    <property type="entry name" value="Ferritin-like"/>
</dbReference>
<sequence>MMKSIFFGIVALMFAAVVMQQEQASAQVTDTDQPSSTDEWNYMNRSCSAKLQDQINKEFDAAIFYMQYAAYFAQYKVNLPGFENFFFKAASEEREHGMKLIEYALMRGQKPIDRNTFSLHFANQVQQPEPGPEGSVALTALKGALAKEQEVTKSIRELIKICEEDHNDYHLVDYLTGEFLEEQHQGQRDLAGKITMLGKLLRTNPKLGEFMFDKQNM</sequence>
<dbReference type="AlphaFoldDB" id="A0A182RA08"/>
<evidence type="ECO:0000256" key="1">
    <source>
        <dbReference type="ARBA" id="ARBA00004555"/>
    </source>
</evidence>
<protein>
    <recommendedName>
        <fullName evidence="15">Ferritin</fullName>
        <ecNumber evidence="15">1.16.3.1</ecNumber>
    </recommendedName>
</protein>
<dbReference type="InterPro" id="IPR009078">
    <property type="entry name" value="Ferritin-like_SF"/>
</dbReference>
<dbReference type="InterPro" id="IPR001519">
    <property type="entry name" value="Ferritin"/>
</dbReference>
<comment type="subcellular location">
    <subcellularLocation>
        <location evidence="1">Golgi apparatus</location>
    </subcellularLocation>
    <subcellularLocation>
        <location evidence="2">Secreted</location>
    </subcellularLocation>
</comment>
<comment type="catalytic activity">
    <reaction evidence="12 15">
        <text>4 Fe(2+) + O2 + 4 H(+) = 4 Fe(3+) + 2 H2O</text>
        <dbReference type="Rhea" id="RHEA:11148"/>
        <dbReference type="ChEBI" id="CHEBI:15377"/>
        <dbReference type="ChEBI" id="CHEBI:15378"/>
        <dbReference type="ChEBI" id="CHEBI:15379"/>
        <dbReference type="ChEBI" id="CHEBI:29033"/>
        <dbReference type="ChEBI" id="CHEBI:29034"/>
        <dbReference type="EC" id="1.16.3.1"/>
    </reaction>
</comment>
<dbReference type="PANTHER" id="PTHR11431:SF43">
    <property type="entry name" value="FERRITIN"/>
    <property type="match status" value="1"/>
</dbReference>
<evidence type="ECO:0000256" key="5">
    <source>
        <dbReference type="ARBA" id="ARBA00022525"/>
    </source>
</evidence>
<dbReference type="InterPro" id="IPR009040">
    <property type="entry name" value="Ferritin-like_diiron"/>
</dbReference>
<keyword evidence="7 16" id="KW-0732">Signal</keyword>
<evidence type="ECO:0000256" key="2">
    <source>
        <dbReference type="ARBA" id="ARBA00004613"/>
    </source>
</evidence>
<dbReference type="InterPro" id="IPR008331">
    <property type="entry name" value="Ferritin_DPS_dom"/>
</dbReference>
<keyword evidence="5" id="KW-0964">Secreted</keyword>
<dbReference type="GO" id="GO:0008198">
    <property type="term" value="F:ferrous iron binding"/>
    <property type="evidence" value="ECO:0007669"/>
    <property type="project" value="TreeGrafter"/>
</dbReference>
<keyword evidence="4 15" id="KW-0409">Iron storage</keyword>
<evidence type="ECO:0000256" key="4">
    <source>
        <dbReference type="ARBA" id="ARBA00022434"/>
    </source>
</evidence>
<evidence type="ECO:0000256" key="12">
    <source>
        <dbReference type="ARBA" id="ARBA00047990"/>
    </source>
</evidence>
<reference evidence="18" key="1">
    <citation type="submission" date="2020-05" db="UniProtKB">
        <authorList>
            <consortium name="EnsemblMetazoa"/>
        </authorList>
    </citation>
    <scope>IDENTIFICATION</scope>
    <source>
        <strain evidence="18">FUMOZ</strain>
    </source>
</reference>
<dbReference type="SUPFAM" id="SSF47240">
    <property type="entry name" value="Ferritin-like"/>
    <property type="match status" value="1"/>
</dbReference>
<dbReference type="GO" id="GO:0005576">
    <property type="term" value="C:extracellular region"/>
    <property type="evidence" value="ECO:0007669"/>
    <property type="project" value="UniProtKB-SubCell"/>
</dbReference>
<evidence type="ECO:0000256" key="7">
    <source>
        <dbReference type="ARBA" id="ARBA00022729"/>
    </source>
</evidence>
<dbReference type="EC" id="1.16.3.1" evidence="15"/>
<evidence type="ECO:0000256" key="13">
    <source>
        <dbReference type="ARBA" id="ARBA00063343"/>
    </source>
</evidence>
<dbReference type="KEGG" id="afun:125762252"/>
<evidence type="ECO:0000313" key="18">
    <source>
        <dbReference type="EnsemblMetazoa" id="AFUN003017-PA"/>
    </source>
</evidence>
<dbReference type="Gene3D" id="1.20.1260.10">
    <property type="match status" value="1"/>
</dbReference>
<evidence type="ECO:0000256" key="6">
    <source>
        <dbReference type="ARBA" id="ARBA00022723"/>
    </source>
</evidence>
<evidence type="ECO:0000256" key="8">
    <source>
        <dbReference type="ARBA" id="ARBA00023002"/>
    </source>
</evidence>
<keyword evidence="9 14" id="KW-0408">Iron</keyword>
<evidence type="ECO:0000256" key="15">
    <source>
        <dbReference type="RuleBase" id="RU361145"/>
    </source>
</evidence>
<dbReference type="PROSITE" id="PS50905">
    <property type="entry name" value="FERRITIN_LIKE"/>
    <property type="match status" value="1"/>
</dbReference>
<dbReference type="CTD" id="46415"/>
<dbReference type="GO" id="GO:0005794">
    <property type="term" value="C:Golgi apparatus"/>
    <property type="evidence" value="ECO:0007669"/>
    <property type="project" value="UniProtKB-SubCell"/>
</dbReference>
<comment type="similarity">
    <text evidence="3 15">Belongs to the ferritin family.</text>
</comment>
<keyword evidence="11" id="KW-1015">Disulfide bond</keyword>
<feature type="binding site" evidence="14">
    <location>
        <position position="183"/>
    </location>
    <ligand>
        <name>Fe cation</name>
        <dbReference type="ChEBI" id="CHEBI:24875"/>
        <label>1</label>
    </ligand>
</feature>
<dbReference type="VEuPathDB" id="VectorBase:AFUN003017"/>
<dbReference type="EnsemblMetazoa" id="AFUN003017-RA">
    <property type="protein sequence ID" value="AFUN003017-PA"/>
    <property type="gene ID" value="AFUN003017"/>
</dbReference>
<dbReference type="GO" id="GO:0006879">
    <property type="term" value="P:intracellular iron ion homeostasis"/>
    <property type="evidence" value="ECO:0007669"/>
    <property type="project" value="UniProtKB-KW"/>
</dbReference>
<dbReference type="CDD" id="cd01056">
    <property type="entry name" value="Euk_Ferritin"/>
    <property type="match status" value="1"/>
</dbReference>
<feature type="binding site" evidence="14">
    <location>
        <position position="96"/>
    </location>
    <ligand>
        <name>Fe cation</name>
        <dbReference type="ChEBI" id="CHEBI:24875"/>
        <label>1</label>
    </ligand>
</feature>
<evidence type="ECO:0000256" key="10">
    <source>
        <dbReference type="ARBA" id="ARBA00023034"/>
    </source>
</evidence>
<dbReference type="PANTHER" id="PTHR11431">
    <property type="entry name" value="FERRITIN"/>
    <property type="match status" value="1"/>
</dbReference>
<keyword evidence="10" id="KW-0333">Golgi apparatus</keyword>
<dbReference type="Pfam" id="PF00210">
    <property type="entry name" value="Ferritin"/>
    <property type="match status" value="1"/>
</dbReference>
<comment type="subunit">
    <text evidence="13">Oligomer of 12 light (L) chains and 12 heavy (H) chains; L and H chains are disulfide-linked. The functional molecule forms a roughly spherical shell with a diameter of 12 nm and contains a central cavity into which the insoluble ferric iron core is deposited.</text>
</comment>
<evidence type="ECO:0000256" key="11">
    <source>
        <dbReference type="ARBA" id="ARBA00023157"/>
    </source>
</evidence>
<evidence type="ECO:0000256" key="9">
    <source>
        <dbReference type="ARBA" id="ARBA00023004"/>
    </source>
</evidence>
<dbReference type="GO" id="GO:0004322">
    <property type="term" value="F:ferroxidase activity"/>
    <property type="evidence" value="ECO:0007669"/>
    <property type="project" value="UniProtKB-EC"/>
</dbReference>
<feature type="chain" id="PRO_5008134101" description="Ferritin" evidence="16">
    <location>
        <begin position="21"/>
        <end position="217"/>
    </location>
</feature>
<keyword evidence="8 15" id="KW-0560">Oxidoreductase</keyword>
<feature type="domain" description="Ferritin-like diiron" evidence="17">
    <location>
        <begin position="41"/>
        <end position="201"/>
    </location>
</feature>